<gene>
    <name evidence="2" type="ORF">XNOV1_A013607</name>
</gene>
<evidence type="ECO:0000313" key="2">
    <source>
        <dbReference type="EMBL" id="CAJ1083370.1"/>
    </source>
</evidence>
<name>A0AAV1HCN3_XYRNO</name>
<protein>
    <submittedName>
        <fullName evidence="2">Uncharacterized protein</fullName>
    </submittedName>
</protein>
<reference evidence="2" key="1">
    <citation type="submission" date="2023-08" db="EMBL/GenBank/DDBJ databases">
        <authorList>
            <person name="Alioto T."/>
            <person name="Alioto T."/>
            <person name="Gomez Garrido J."/>
        </authorList>
    </citation>
    <scope>NUCLEOTIDE SEQUENCE</scope>
</reference>
<dbReference type="Proteomes" id="UP001178508">
    <property type="component" value="Chromosome 21"/>
</dbReference>
<feature type="region of interest" description="Disordered" evidence="1">
    <location>
        <begin position="21"/>
        <end position="40"/>
    </location>
</feature>
<proteinExistence type="predicted"/>
<keyword evidence="3" id="KW-1185">Reference proteome</keyword>
<dbReference type="EMBL" id="OY660884">
    <property type="protein sequence ID" value="CAJ1083370.1"/>
    <property type="molecule type" value="Genomic_DNA"/>
</dbReference>
<sequence>MRRRHNKAQYAARERAHLAPSMPHVRREQRLPGTHPNLEQPTLQHLRKTQNLHPNANEMRTMASYNVQVCWRLLVFVLLAARSVCVCRPEGLSVIFGYLAV</sequence>
<evidence type="ECO:0000313" key="3">
    <source>
        <dbReference type="Proteomes" id="UP001178508"/>
    </source>
</evidence>
<accession>A0AAV1HCN3</accession>
<organism evidence="2 3">
    <name type="scientific">Xyrichtys novacula</name>
    <name type="common">Pearly razorfish</name>
    <name type="synonym">Hemipteronotus novacula</name>
    <dbReference type="NCBI Taxonomy" id="13765"/>
    <lineage>
        <taxon>Eukaryota</taxon>
        <taxon>Metazoa</taxon>
        <taxon>Chordata</taxon>
        <taxon>Craniata</taxon>
        <taxon>Vertebrata</taxon>
        <taxon>Euteleostomi</taxon>
        <taxon>Actinopterygii</taxon>
        <taxon>Neopterygii</taxon>
        <taxon>Teleostei</taxon>
        <taxon>Neoteleostei</taxon>
        <taxon>Acanthomorphata</taxon>
        <taxon>Eupercaria</taxon>
        <taxon>Labriformes</taxon>
        <taxon>Labridae</taxon>
        <taxon>Xyrichtys</taxon>
    </lineage>
</organism>
<dbReference type="AlphaFoldDB" id="A0AAV1HCN3"/>
<evidence type="ECO:0000256" key="1">
    <source>
        <dbReference type="SAM" id="MobiDB-lite"/>
    </source>
</evidence>